<keyword evidence="3" id="KW-0732">Signal</keyword>
<sequence length="614" mass="66855">MFFFGISRVLAVCTSFFVILVPCNGQLAPGSISPTSVCKRWAHSSVVFDKTLYIYGGKLQRVRSDTVLETSTSNRDFVALDLKNNFTLEDTSTPFRGLPVPPIPGPAKVSQGTFWVSNPESKFTLYGGSFSPDPQNKTDRVEELSLWSYYPQTSTWKEEKTQGGSILRASRGASTYHNGVGYYRGGQIDNSTTPNWPSGSDGTVILSGMLKVDLATATIVNETQAPGDDKFEFEKPGSKYRDGNLVPITFNGRDYLINFGGGGPNGNGLPLNNVYVYDIERPSWYRQPVYGEAPKNTRGGCVVANYAPDNSSIQIILYGGLNWNQNRGEFEPVDSLWILTIPGFQWIPVASSNIFQGPGTRQDHTCHAEGSQMLVVGGKNDSSGCEGSGIWVLDTTRLMWQNNYIANTFYYVPELVSSIIGGDSNGGAPWEGLPKIQPPNVDSPFYNITSLKASTKNKLSAGVIAGSLIGSLVVVATIGLVMWHLYRRHAQQGLDEAPLPPQTDDQGFDPAKNVYYGSTHEISELASPVLQSPAPRYSTLSGWNTPSQLHGDSALPVELYSPPLSYELPSGSMGVYEVHGRKDLEGHAVTESRKDLTESEPLPEVPVPPPAGRN</sequence>
<dbReference type="AlphaFoldDB" id="A0AAN8MVW0"/>
<evidence type="ECO:0000256" key="1">
    <source>
        <dbReference type="SAM" id="MobiDB-lite"/>
    </source>
</evidence>
<keyword evidence="2" id="KW-0472">Membrane</keyword>
<evidence type="ECO:0008006" key="6">
    <source>
        <dbReference type="Google" id="ProtNLM"/>
    </source>
</evidence>
<reference evidence="4 5" key="1">
    <citation type="submission" date="2019-10" db="EMBL/GenBank/DDBJ databases">
        <authorList>
            <person name="Palmer J.M."/>
        </authorList>
    </citation>
    <scope>NUCLEOTIDE SEQUENCE [LARGE SCALE GENOMIC DNA]</scope>
    <source>
        <strain evidence="4 5">TWF718</strain>
    </source>
</reference>
<dbReference type="InterPro" id="IPR015915">
    <property type="entry name" value="Kelch-typ_b-propeller"/>
</dbReference>
<feature type="transmembrane region" description="Helical" evidence="2">
    <location>
        <begin position="459"/>
        <end position="483"/>
    </location>
</feature>
<gene>
    <name evidence="4" type="ORF">TWF718_009349</name>
</gene>
<feature type="region of interest" description="Disordered" evidence="1">
    <location>
        <begin position="584"/>
        <end position="614"/>
    </location>
</feature>
<name>A0AAN8MVW0_9PEZI</name>
<dbReference type="SUPFAM" id="SSF117281">
    <property type="entry name" value="Kelch motif"/>
    <property type="match status" value="1"/>
</dbReference>
<organism evidence="4 5">
    <name type="scientific">Orbilia javanica</name>
    <dbReference type="NCBI Taxonomy" id="47235"/>
    <lineage>
        <taxon>Eukaryota</taxon>
        <taxon>Fungi</taxon>
        <taxon>Dikarya</taxon>
        <taxon>Ascomycota</taxon>
        <taxon>Pezizomycotina</taxon>
        <taxon>Orbiliomycetes</taxon>
        <taxon>Orbiliales</taxon>
        <taxon>Orbiliaceae</taxon>
        <taxon>Orbilia</taxon>
    </lineage>
</organism>
<evidence type="ECO:0000313" key="5">
    <source>
        <dbReference type="Proteomes" id="UP001313282"/>
    </source>
</evidence>
<evidence type="ECO:0000256" key="2">
    <source>
        <dbReference type="SAM" id="Phobius"/>
    </source>
</evidence>
<dbReference type="PANTHER" id="PTHR23244">
    <property type="entry name" value="KELCH REPEAT DOMAIN"/>
    <property type="match status" value="1"/>
</dbReference>
<dbReference type="PANTHER" id="PTHR23244:SF490">
    <property type="entry name" value="KELCH REPEAT PROTEIN"/>
    <property type="match status" value="1"/>
</dbReference>
<dbReference type="Gene3D" id="2.120.10.80">
    <property type="entry name" value="Kelch-type beta propeller"/>
    <property type="match status" value="2"/>
</dbReference>
<keyword evidence="2" id="KW-0812">Transmembrane</keyword>
<dbReference type="Proteomes" id="UP001313282">
    <property type="component" value="Unassembled WGS sequence"/>
</dbReference>
<evidence type="ECO:0000313" key="4">
    <source>
        <dbReference type="EMBL" id="KAK6339961.1"/>
    </source>
</evidence>
<comment type="caution">
    <text evidence="4">The sequence shown here is derived from an EMBL/GenBank/DDBJ whole genome shotgun (WGS) entry which is preliminary data.</text>
</comment>
<keyword evidence="5" id="KW-1185">Reference proteome</keyword>
<dbReference type="EMBL" id="JAVHNR010000006">
    <property type="protein sequence ID" value="KAK6339961.1"/>
    <property type="molecule type" value="Genomic_DNA"/>
</dbReference>
<accession>A0AAN8MVW0</accession>
<feature type="compositionally biased region" description="Pro residues" evidence="1">
    <location>
        <begin position="603"/>
        <end position="614"/>
    </location>
</feature>
<dbReference type="InterPro" id="IPR011043">
    <property type="entry name" value="Gal_Oxase/kelch_b-propeller"/>
</dbReference>
<protein>
    <recommendedName>
        <fullName evidence="6">Kelch repeat-containing protein</fullName>
    </recommendedName>
</protein>
<evidence type="ECO:0000256" key="3">
    <source>
        <dbReference type="SAM" id="SignalP"/>
    </source>
</evidence>
<feature type="compositionally biased region" description="Basic and acidic residues" evidence="1">
    <location>
        <begin position="584"/>
        <end position="597"/>
    </location>
</feature>
<keyword evidence="2" id="KW-1133">Transmembrane helix</keyword>
<feature type="signal peptide" evidence="3">
    <location>
        <begin position="1"/>
        <end position="25"/>
    </location>
</feature>
<feature type="chain" id="PRO_5042965955" description="Kelch repeat-containing protein" evidence="3">
    <location>
        <begin position="26"/>
        <end position="614"/>
    </location>
</feature>
<proteinExistence type="predicted"/>
<dbReference type="Pfam" id="PF24681">
    <property type="entry name" value="Kelch_KLHDC2_KLHL20_DRC7"/>
    <property type="match status" value="1"/>
</dbReference>
<dbReference type="SUPFAM" id="SSF50965">
    <property type="entry name" value="Galactose oxidase, central domain"/>
    <property type="match status" value="1"/>
</dbReference>